<proteinExistence type="predicted"/>
<protein>
    <submittedName>
        <fullName evidence="1">Uncharacterized protein</fullName>
    </submittedName>
</protein>
<gene>
    <name evidence="1" type="ORF">IE81DRAFT_97960</name>
</gene>
<keyword evidence="2" id="KW-1185">Reference proteome</keyword>
<dbReference type="EMBL" id="KZ819372">
    <property type="protein sequence ID" value="PWN43150.1"/>
    <property type="molecule type" value="Genomic_DNA"/>
</dbReference>
<organism evidence="1 2">
    <name type="scientific">Ceraceosorus guamensis</name>
    <dbReference type="NCBI Taxonomy" id="1522189"/>
    <lineage>
        <taxon>Eukaryota</taxon>
        <taxon>Fungi</taxon>
        <taxon>Dikarya</taxon>
        <taxon>Basidiomycota</taxon>
        <taxon>Ustilaginomycotina</taxon>
        <taxon>Exobasidiomycetes</taxon>
        <taxon>Ceraceosorales</taxon>
        <taxon>Ceraceosoraceae</taxon>
        <taxon>Ceraceosorus</taxon>
    </lineage>
</organism>
<dbReference type="AlphaFoldDB" id="A0A316W046"/>
<dbReference type="RefSeq" id="XP_025370310.1">
    <property type="nucleotide sequence ID" value="XM_025517802.1"/>
</dbReference>
<dbReference type="GeneID" id="37039672"/>
<dbReference type="InParanoid" id="A0A316W046"/>
<sequence length="228" mass="25269">MLTTSSSGCSCATSMQSTKRALGRKHAASVKSQDLGLETRNMQQHQVTIWRHNHTEVCIDVRLMDTKLAKLRFLLSIACALWLQPDGLHIIAQLTTAEPQSTALLGCLTQTHVFPPGRVASHRTPPSRLVYTMQPYSKWGHARALPLPVVKGHRRACSSPRRSLIPLLQGRRHGGECLGRSREHAVQLDACPGRMMQRKHPAAHRFALLFTSTITVVSVRPSVVNLVI</sequence>
<dbReference type="Proteomes" id="UP000245783">
    <property type="component" value="Unassembled WGS sequence"/>
</dbReference>
<accession>A0A316W046</accession>
<evidence type="ECO:0000313" key="1">
    <source>
        <dbReference type="EMBL" id="PWN43150.1"/>
    </source>
</evidence>
<reference evidence="1 2" key="1">
    <citation type="journal article" date="2018" name="Mol. Biol. Evol.">
        <title>Broad Genomic Sampling Reveals a Smut Pathogenic Ancestry of the Fungal Clade Ustilaginomycotina.</title>
        <authorList>
            <person name="Kijpornyongpan T."/>
            <person name="Mondo S.J."/>
            <person name="Barry K."/>
            <person name="Sandor L."/>
            <person name="Lee J."/>
            <person name="Lipzen A."/>
            <person name="Pangilinan J."/>
            <person name="LaButti K."/>
            <person name="Hainaut M."/>
            <person name="Henrissat B."/>
            <person name="Grigoriev I.V."/>
            <person name="Spatafora J.W."/>
            <person name="Aime M.C."/>
        </authorList>
    </citation>
    <scope>NUCLEOTIDE SEQUENCE [LARGE SCALE GENOMIC DNA]</scope>
    <source>
        <strain evidence="1 2">MCA 4658</strain>
    </source>
</reference>
<name>A0A316W046_9BASI</name>
<evidence type="ECO:0000313" key="2">
    <source>
        <dbReference type="Proteomes" id="UP000245783"/>
    </source>
</evidence>